<dbReference type="Proteomes" id="UP000616151">
    <property type="component" value="Unassembled WGS sequence"/>
</dbReference>
<sequence>MQQSLLSDLDLAALLCSRVCHDVISPVGAITNGLELLEVEDDEAMRVMAMDLVRKSAKQASAKLKFCRIAFGAAGSAGAIIDMGEAGDVAKAFVGEEKIKLDWQVPRENRPKQQVKLLLNMMLIAMGSIPRGGVVKAEAIEGGFTIRATGEGAKIFEKTDQVLKGAAPLEEIDARLIQPYYTKRLAEAAGMPLSLALDGADVVVSAIAEATNPVAVGA</sequence>
<gene>
    <name evidence="1" type="ORF">JHL16_14890</name>
</gene>
<protein>
    <submittedName>
        <fullName evidence="1">Histidine phosphotransferase</fullName>
    </submittedName>
</protein>
<dbReference type="EMBL" id="JAENHL010000007">
    <property type="protein sequence ID" value="MBK1867642.1"/>
    <property type="molecule type" value="Genomic_DNA"/>
</dbReference>
<evidence type="ECO:0000313" key="2">
    <source>
        <dbReference type="Proteomes" id="UP000616151"/>
    </source>
</evidence>
<proteinExistence type="predicted"/>
<evidence type="ECO:0000313" key="1">
    <source>
        <dbReference type="EMBL" id="MBK1867642.1"/>
    </source>
</evidence>
<organism evidence="1 2">
    <name type="scientific">Taklimakanibacter albus</name>
    <dbReference type="NCBI Taxonomy" id="2800327"/>
    <lineage>
        <taxon>Bacteria</taxon>
        <taxon>Pseudomonadati</taxon>
        <taxon>Pseudomonadota</taxon>
        <taxon>Alphaproteobacteria</taxon>
        <taxon>Hyphomicrobiales</taxon>
        <taxon>Aestuariivirgaceae</taxon>
        <taxon>Taklimakanibacter</taxon>
    </lineage>
</organism>
<comment type="caution">
    <text evidence="1">The sequence shown here is derived from an EMBL/GenBank/DDBJ whole genome shotgun (WGS) entry which is preliminary data.</text>
</comment>
<reference evidence="1" key="1">
    <citation type="submission" date="2021-01" db="EMBL/GenBank/DDBJ databases">
        <authorList>
            <person name="Sun Q."/>
        </authorList>
    </citation>
    <scope>NUCLEOTIDE SEQUENCE</scope>
    <source>
        <strain evidence="1">YIM B02566</strain>
    </source>
</reference>
<keyword evidence="2" id="KW-1185">Reference proteome</keyword>
<accession>A0ACC5R4Q5</accession>
<name>A0ACC5R4Q5_9HYPH</name>